<dbReference type="PROSITE" id="PS50144">
    <property type="entry name" value="MATH"/>
    <property type="match status" value="1"/>
</dbReference>
<dbReference type="SUPFAM" id="SSF49599">
    <property type="entry name" value="TRAF domain-like"/>
    <property type="match status" value="1"/>
</dbReference>
<dbReference type="OrthoDB" id="10693937at2759"/>
<dbReference type="EMBL" id="BMAV01027589">
    <property type="protein sequence ID" value="GFS60632.1"/>
    <property type="molecule type" value="Genomic_DNA"/>
</dbReference>
<organism evidence="2 3">
    <name type="scientific">Trichonephila inaurata madagascariensis</name>
    <dbReference type="NCBI Taxonomy" id="2747483"/>
    <lineage>
        <taxon>Eukaryota</taxon>
        <taxon>Metazoa</taxon>
        <taxon>Ecdysozoa</taxon>
        <taxon>Arthropoda</taxon>
        <taxon>Chelicerata</taxon>
        <taxon>Arachnida</taxon>
        <taxon>Araneae</taxon>
        <taxon>Araneomorphae</taxon>
        <taxon>Entelegynae</taxon>
        <taxon>Araneoidea</taxon>
        <taxon>Nephilidae</taxon>
        <taxon>Trichonephila</taxon>
        <taxon>Trichonephila inaurata</taxon>
    </lineage>
</organism>
<dbReference type="Gene3D" id="2.60.210.10">
    <property type="entry name" value="Apoptosis, Tumor Necrosis Factor Receptor Associated Protein 2, Chain A"/>
    <property type="match status" value="1"/>
</dbReference>
<dbReference type="InterPro" id="IPR008974">
    <property type="entry name" value="TRAF-like"/>
</dbReference>
<dbReference type="AlphaFoldDB" id="A0A8X6IW27"/>
<name>A0A8X6IW27_9ARAC</name>
<reference evidence="2" key="1">
    <citation type="submission" date="2020-08" db="EMBL/GenBank/DDBJ databases">
        <title>Multicomponent nature underlies the extraordinary mechanical properties of spider dragline silk.</title>
        <authorList>
            <person name="Kono N."/>
            <person name="Nakamura H."/>
            <person name="Mori M."/>
            <person name="Yoshida Y."/>
            <person name="Ohtoshi R."/>
            <person name="Malay A.D."/>
            <person name="Moran D.A.P."/>
            <person name="Tomita M."/>
            <person name="Numata K."/>
            <person name="Arakawa K."/>
        </authorList>
    </citation>
    <scope>NUCLEOTIDE SEQUENCE</scope>
</reference>
<evidence type="ECO:0000313" key="2">
    <source>
        <dbReference type="EMBL" id="GFS60632.1"/>
    </source>
</evidence>
<dbReference type="Proteomes" id="UP000886998">
    <property type="component" value="Unassembled WGS sequence"/>
</dbReference>
<protein>
    <recommendedName>
        <fullName evidence="1">MATH domain-containing protein</fullName>
    </recommendedName>
</protein>
<dbReference type="Pfam" id="PF22486">
    <property type="entry name" value="MATH_2"/>
    <property type="match status" value="1"/>
</dbReference>
<accession>A0A8X6IW27</accession>
<sequence>MSNNADIESEAWLTFFWNVENYSYCWQEQGIEVFSPAFKVGMLENAAWQLVVFPNGDTEEDFISYFLKRAYDDDSEKPLR</sequence>
<evidence type="ECO:0000313" key="3">
    <source>
        <dbReference type="Proteomes" id="UP000886998"/>
    </source>
</evidence>
<gene>
    <name evidence="2" type="ORF">TNIN_366081</name>
</gene>
<proteinExistence type="predicted"/>
<comment type="caution">
    <text evidence="2">The sequence shown here is derived from an EMBL/GenBank/DDBJ whole genome shotgun (WGS) entry which is preliminary data.</text>
</comment>
<feature type="domain" description="MATH" evidence="1">
    <location>
        <begin position="12"/>
        <end position="80"/>
    </location>
</feature>
<keyword evidence="3" id="KW-1185">Reference proteome</keyword>
<evidence type="ECO:0000259" key="1">
    <source>
        <dbReference type="PROSITE" id="PS50144"/>
    </source>
</evidence>
<dbReference type="InterPro" id="IPR002083">
    <property type="entry name" value="MATH/TRAF_dom"/>
</dbReference>